<accession>A0A9P1IC02</accession>
<proteinExistence type="predicted"/>
<keyword evidence="1" id="KW-0732">Signal</keyword>
<keyword evidence="3" id="KW-1185">Reference proteome</keyword>
<comment type="caution">
    <text evidence="2">The sequence shown here is derived from an EMBL/GenBank/DDBJ whole genome shotgun (WGS) entry which is preliminary data.</text>
</comment>
<dbReference type="OrthoDB" id="5796157at2759"/>
<reference evidence="2" key="1">
    <citation type="submission" date="2022-11" db="EMBL/GenBank/DDBJ databases">
        <authorList>
            <person name="Kikuchi T."/>
        </authorList>
    </citation>
    <scope>NUCLEOTIDE SEQUENCE</scope>
    <source>
        <strain evidence="2">PS1010</strain>
    </source>
</reference>
<organism evidence="2 3">
    <name type="scientific">Caenorhabditis angaria</name>
    <dbReference type="NCBI Taxonomy" id="860376"/>
    <lineage>
        <taxon>Eukaryota</taxon>
        <taxon>Metazoa</taxon>
        <taxon>Ecdysozoa</taxon>
        <taxon>Nematoda</taxon>
        <taxon>Chromadorea</taxon>
        <taxon>Rhabditida</taxon>
        <taxon>Rhabditina</taxon>
        <taxon>Rhabditomorpha</taxon>
        <taxon>Rhabditoidea</taxon>
        <taxon>Rhabditidae</taxon>
        <taxon>Peloderinae</taxon>
        <taxon>Caenorhabditis</taxon>
    </lineage>
</organism>
<protein>
    <recommendedName>
        <fullName evidence="4">Glycosyltransferase family 92 protein</fullName>
    </recommendedName>
</protein>
<feature type="signal peptide" evidence="1">
    <location>
        <begin position="1"/>
        <end position="17"/>
    </location>
</feature>
<feature type="chain" id="PRO_5040462833" description="Glycosyltransferase family 92 protein" evidence="1">
    <location>
        <begin position="18"/>
        <end position="436"/>
    </location>
</feature>
<dbReference type="Proteomes" id="UP001152747">
    <property type="component" value="Unassembled WGS sequence"/>
</dbReference>
<evidence type="ECO:0000313" key="2">
    <source>
        <dbReference type="EMBL" id="CAI5442354.1"/>
    </source>
</evidence>
<sequence length="436" mass="51603">MIIIIIYLIHSIIFIKTQELTEQSKLFKIWPKDDDNWKNAKIGKEKKLMYEQLFLKSEYFADCEYELKIDPIYYFPGETIELSCRICKIGLMLNGLPKRWGRVNNIFEFLEKYKHIRTGKGPQVEIIENYPFLDTAYSQSVLGKFYRHKSKSDYLDIPIYSQSNGKLIIEHAHPKSMGVYFCFDSLSHAAQRYFYVLIPLTPMIQKIPHVIEPEEVCSVKARTYPHFSWSDDFIPMHFDERETCYERYGKESMKCVGTTQLAKFKGCENPGIECSTTFKLRNIPMKLYLKWSDWSDCDENREQRREGMCYLKLERNIKPSREISDRDAWLRDFNKLTQFSGFHDGIPINSGLIPLMIYKVNEFVGCIDEENAKDDEKKCDFYNDSMGEILKEAKRNWTDLPTGFSYCFFRQFTKLEQTDKYEEKTSGTYVNDIRQC</sequence>
<evidence type="ECO:0008006" key="4">
    <source>
        <dbReference type="Google" id="ProtNLM"/>
    </source>
</evidence>
<evidence type="ECO:0000313" key="3">
    <source>
        <dbReference type="Proteomes" id="UP001152747"/>
    </source>
</evidence>
<dbReference type="AlphaFoldDB" id="A0A9P1IC02"/>
<evidence type="ECO:0000256" key="1">
    <source>
        <dbReference type="SAM" id="SignalP"/>
    </source>
</evidence>
<name>A0A9P1IC02_9PELO</name>
<dbReference type="EMBL" id="CANHGI010000002">
    <property type="protein sequence ID" value="CAI5442354.1"/>
    <property type="molecule type" value="Genomic_DNA"/>
</dbReference>
<gene>
    <name evidence="2" type="ORF">CAMP_LOCUS4991</name>
</gene>